<keyword evidence="2" id="KW-1185">Reference proteome</keyword>
<dbReference type="EMBL" id="JAAXPR010000002">
    <property type="protein sequence ID" value="NKZ19485.1"/>
    <property type="molecule type" value="Genomic_DNA"/>
</dbReference>
<name>A0A7X6MW34_9STRE</name>
<accession>A0A7X6MW34</accession>
<sequence>MTQIIVHSFIRNGEPCVAAVVFASENSQAISEKMAELQNLYPYDYLAIYDLPLDTDLSKLPHYPSLAVGKGEISK</sequence>
<gene>
    <name evidence="1" type="ORF">HF992_01225</name>
</gene>
<dbReference type="Proteomes" id="UP000522720">
    <property type="component" value="Unassembled WGS sequence"/>
</dbReference>
<evidence type="ECO:0000313" key="1">
    <source>
        <dbReference type="EMBL" id="NKZ19485.1"/>
    </source>
</evidence>
<organism evidence="1 2">
    <name type="scientific">Streptococcus ovuberis</name>
    <dbReference type="NCBI Taxonomy" id="1936207"/>
    <lineage>
        <taxon>Bacteria</taxon>
        <taxon>Bacillati</taxon>
        <taxon>Bacillota</taxon>
        <taxon>Bacilli</taxon>
        <taxon>Lactobacillales</taxon>
        <taxon>Streptococcaceae</taxon>
        <taxon>Streptococcus</taxon>
    </lineage>
</organism>
<proteinExistence type="predicted"/>
<protein>
    <submittedName>
        <fullName evidence="1">Phosphoribosylaminoimidazole carboxylase</fullName>
    </submittedName>
</protein>
<dbReference type="RefSeq" id="WP_168548248.1">
    <property type="nucleotide sequence ID" value="NZ_JAAXPR010000002.1"/>
</dbReference>
<comment type="caution">
    <text evidence="1">The sequence shown here is derived from an EMBL/GenBank/DDBJ whole genome shotgun (WGS) entry which is preliminary data.</text>
</comment>
<evidence type="ECO:0000313" key="2">
    <source>
        <dbReference type="Proteomes" id="UP000522720"/>
    </source>
</evidence>
<reference evidence="1 2" key="1">
    <citation type="submission" date="2020-04" db="EMBL/GenBank/DDBJ databases">
        <title>MicrobeNet Type strains.</title>
        <authorList>
            <person name="Nicholson A.C."/>
        </authorList>
    </citation>
    <scope>NUCLEOTIDE SEQUENCE [LARGE SCALE GENOMIC DNA]</scope>
    <source>
        <strain evidence="1 2">CCUG 69612</strain>
    </source>
</reference>
<dbReference type="AlphaFoldDB" id="A0A7X6MW34"/>